<organism evidence="1 2">
    <name type="scientific">Candidatus Roizmanbacteria bacterium RIFCSPHIGHO2_02_FULL_38_11</name>
    <dbReference type="NCBI Taxonomy" id="1802039"/>
    <lineage>
        <taxon>Bacteria</taxon>
        <taxon>Candidatus Roizmaniibacteriota</taxon>
    </lineage>
</organism>
<comment type="caution">
    <text evidence="1">The sequence shown here is derived from an EMBL/GenBank/DDBJ whole genome shotgun (WGS) entry which is preliminary data.</text>
</comment>
<proteinExistence type="predicted"/>
<dbReference type="Proteomes" id="UP000177913">
    <property type="component" value="Unassembled WGS sequence"/>
</dbReference>
<protein>
    <recommendedName>
        <fullName evidence="3">Bacteriocin-protection protein, YdeI/OmpD-associated family</fullName>
    </recommendedName>
</protein>
<reference evidence="1 2" key="1">
    <citation type="journal article" date="2016" name="Nat. Commun.">
        <title>Thousands of microbial genomes shed light on interconnected biogeochemical processes in an aquifer system.</title>
        <authorList>
            <person name="Anantharaman K."/>
            <person name="Brown C.T."/>
            <person name="Hug L.A."/>
            <person name="Sharon I."/>
            <person name="Castelle C.J."/>
            <person name="Probst A.J."/>
            <person name="Thomas B.C."/>
            <person name="Singh A."/>
            <person name="Wilkins M.J."/>
            <person name="Karaoz U."/>
            <person name="Brodie E.L."/>
            <person name="Williams K.H."/>
            <person name="Hubbard S.S."/>
            <person name="Banfield J.F."/>
        </authorList>
    </citation>
    <scope>NUCLEOTIDE SEQUENCE [LARGE SCALE GENOMIC DNA]</scope>
</reference>
<sequence>MKLGKTLYIKNREEWRRWLEKNHKKEPEIWLVYYKKHTKKSSIPYNDAVEEALCFGWIDSTVKGIDGEKYAQRFSPRKPKSNWSEPNKERIERLIKEGKMTPAGLVFFENKTFST</sequence>
<dbReference type="EMBL" id="MFZO01000012">
    <property type="protein sequence ID" value="OGK25341.1"/>
    <property type="molecule type" value="Genomic_DNA"/>
</dbReference>
<evidence type="ECO:0000313" key="2">
    <source>
        <dbReference type="Proteomes" id="UP000177913"/>
    </source>
</evidence>
<name>A0A1F7H295_9BACT</name>
<accession>A0A1F7H295</accession>
<evidence type="ECO:0008006" key="3">
    <source>
        <dbReference type="Google" id="ProtNLM"/>
    </source>
</evidence>
<gene>
    <name evidence="1" type="ORF">A3C25_06180</name>
</gene>
<evidence type="ECO:0000313" key="1">
    <source>
        <dbReference type="EMBL" id="OGK25341.1"/>
    </source>
</evidence>
<dbReference type="AlphaFoldDB" id="A0A1F7H295"/>